<dbReference type="Pfam" id="PF00646">
    <property type="entry name" value="F-box"/>
    <property type="match status" value="1"/>
</dbReference>
<dbReference type="PANTHER" id="PTHR34223">
    <property type="entry name" value="OS11G0201299 PROTEIN"/>
    <property type="match status" value="1"/>
</dbReference>
<dbReference type="InterPro" id="IPR053197">
    <property type="entry name" value="F-box_SCFL_complex_component"/>
</dbReference>
<protein>
    <recommendedName>
        <fullName evidence="5">F-box domain-containing protein</fullName>
    </recommendedName>
</protein>
<dbReference type="InterPro" id="IPR055411">
    <property type="entry name" value="LRR_FXL15/At3g58940/PEG3-like"/>
</dbReference>
<gene>
    <name evidence="3" type="ORF">LUZ61_016136</name>
</gene>
<evidence type="ECO:0000259" key="1">
    <source>
        <dbReference type="Pfam" id="PF00646"/>
    </source>
</evidence>
<comment type="caution">
    <text evidence="3">The sequence shown here is derived from an EMBL/GenBank/DDBJ whole genome shotgun (WGS) entry which is preliminary data.</text>
</comment>
<evidence type="ECO:0000259" key="2">
    <source>
        <dbReference type="Pfam" id="PF24758"/>
    </source>
</evidence>
<dbReference type="AlphaFoldDB" id="A0AAD6EJN3"/>
<dbReference type="InterPro" id="IPR032675">
    <property type="entry name" value="LRR_dom_sf"/>
</dbReference>
<evidence type="ECO:0008006" key="5">
    <source>
        <dbReference type="Google" id="ProtNLM"/>
    </source>
</evidence>
<proteinExistence type="predicted"/>
<dbReference type="CDD" id="cd22160">
    <property type="entry name" value="F-box_AtFBL13-like"/>
    <property type="match status" value="1"/>
</dbReference>
<accession>A0AAD6EJN3</accession>
<sequence length="434" mass="50805">MEQAGKSMRGENDRISSLPDCLIHLIMSFLTTQEAIQTCVLSKRWKNLWTTSPFLDFDLRKFMCDGKPDDSEWDDSELEDARRNTFEKFRDFVSMTIILREANDLHNFRLSCRMKDWHNHHMLIKSWILYALKHKPKVFDINVLPMDSLPFGVFTCKSLVEASFSSYTSVKTVQVINLPSLKRLHLNGLELSQGCIEKLFRGCPMLEFLYLEICCEEVSTIKCQSLKYLKIRCHCLSGDVEKRIKLIDTPNLLSFCYRTCWNGIGHEMLLKMPSLTHASIYSQRPYKGRSNIVMGLSNVRSLKLSGRALKDLLQNELPNCPDFSNVKELSLNYLYLCYYFKIFANVLNHFPNLEKLSIQLVGCYLEGELHEKQEWLEIEPFKGTLLQTVEVKYHRSNICFPWVMKFLQDFTEKSRPQINITSLDDWSSEEWYLL</sequence>
<evidence type="ECO:0000313" key="4">
    <source>
        <dbReference type="Proteomes" id="UP001210211"/>
    </source>
</evidence>
<dbReference type="SUPFAM" id="SSF81383">
    <property type="entry name" value="F-box domain"/>
    <property type="match status" value="1"/>
</dbReference>
<dbReference type="Gene3D" id="1.20.1280.50">
    <property type="match status" value="1"/>
</dbReference>
<dbReference type="InterPro" id="IPR053781">
    <property type="entry name" value="F-box_AtFBL13-like"/>
</dbReference>
<dbReference type="PANTHER" id="PTHR34223:SF51">
    <property type="entry name" value="OS06G0556300 PROTEIN"/>
    <property type="match status" value="1"/>
</dbReference>
<dbReference type="InterPro" id="IPR001810">
    <property type="entry name" value="F-box_dom"/>
</dbReference>
<evidence type="ECO:0000313" key="3">
    <source>
        <dbReference type="EMBL" id="KAJ3686972.1"/>
    </source>
</evidence>
<dbReference type="Pfam" id="PF24758">
    <property type="entry name" value="LRR_At5g56370"/>
    <property type="match status" value="1"/>
</dbReference>
<feature type="domain" description="F-box" evidence="1">
    <location>
        <begin position="15"/>
        <end position="55"/>
    </location>
</feature>
<dbReference type="InterPro" id="IPR036047">
    <property type="entry name" value="F-box-like_dom_sf"/>
</dbReference>
<feature type="domain" description="F-box/LRR-repeat protein 15/At3g58940/PEG3-like LRR" evidence="2">
    <location>
        <begin position="145"/>
        <end position="358"/>
    </location>
</feature>
<name>A0AAD6EJN3_9POAL</name>
<dbReference type="SUPFAM" id="SSF52047">
    <property type="entry name" value="RNI-like"/>
    <property type="match status" value="1"/>
</dbReference>
<reference evidence="3 4" key="1">
    <citation type="journal article" date="2022" name="Cell">
        <title>Repeat-based holocentromeres influence genome architecture and karyotype evolution.</title>
        <authorList>
            <person name="Hofstatter P.G."/>
            <person name="Thangavel G."/>
            <person name="Lux T."/>
            <person name="Neumann P."/>
            <person name="Vondrak T."/>
            <person name="Novak P."/>
            <person name="Zhang M."/>
            <person name="Costa L."/>
            <person name="Castellani M."/>
            <person name="Scott A."/>
            <person name="Toegelov H."/>
            <person name="Fuchs J."/>
            <person name="Mata-Sucre Y."/>
            <person name="Dias Y."/>
            <person name="Vanzela A.L.L."/>
            <person name="Huettel B."/>
            <person name="Almeida C.C.S."/>
            <person name="Simkova H."/>
            <person name="Souza G."/>
            <person name="Pedrosa-Harand A."/>
            <person name="Macas J."/>
            <person name="Mayer K.F.X."/>
            <person name="Houben A."/>
            <person name="Marques A."/>
        </authorList>
    </citation>
    <scope>NUCLEOTIDE SEQUENCE [LARGE SCALE GENOMIC DNA]</scope>
    <source>
        <strain evidence="3">RhyTen1mFocal</strain>
    </source>
</reference>
<organism evidence="3 4">
    <name type="scientific">Rhynchospora tenuis</name>
    <dbReference type="NCBI Taxonomy" id="198213"/>
    <lineage>
        <taxon>Eukaryota</taxon>
        <taxon>Viridiplantae</taxon>
        <taxon>Streptophyta</taxon>
        <taxon>Embryophyta</taxon>
        <taxon>Tracheophyta</taxon>
        <taxon>Spermatophyta</taxon>
        <taxon>Magnoliopsida</taxon>
        <taxon>Liliopsida</taxon>
        <taxon>Poales</taxon>
        <taxon>Cyperaceae</taxon>
        <taxon>Cyperoideae</taxon>
        <taxon>Rhynchosporeae</taxon>
        <taxon>Rhynchospora</taxon>
    </lineage>
</organism>
<dbReference type="Proteomes" id="UP001210211">
    <property type="component" value="Unassembled WGS sequence"/>
</dbReference>
<keyword evidence="4" id="KW-1185">Reference proteome</keyword>
<dbReference type="Gene3D" id="3.80.10.10">
    <property type="entry name" value="Ribonuclease Inhibitor"/>
    <property type="match status" value="1"/>
</dbReference>
<dbReference type="EMBL" id="JAMRDG010000002">
    <property type="protein sequence ID" value="KAJ3686972.1"/>
    <property type="molecule type" value="Genomic_DNA"/>
</dbReference>